<evidence type="ECO:0000313" key="2">
    <source>
        <dbReference type="Proteomes" id="UP000538929"/>
    </source>
</evidence>
<dbReference type="Proteomes" id="UP000538929">
    <property type="component" value="Unassembled WGS sequence"/>
</dbReference>
<organism evidence="1 2">
    <name type="scientific">Streptomyces alkaliphilus</name>
    <dbReference type="NCBI Taxonomy" id="1472722"/>
    <lineage>
        <taxon>Bacteria</taxon>
        <taxon>Bacillati</taxon>
        <taxon>Actinomycetota</taxon>
        <taxon>Actinomycetes</taxon>
        <taxon>Kitasatosporales</taxon>
        <taxon>Streptomycetaceae</taxon>
        <taxon>Streptomyces</taxon>
    </lineage>
</organism>
<evidence type="ECO:0000313" key="1">
    <source>
        <dbReference type="EMBL" id="MBB0244917.1"/>
    </source>
</evidence>
<dbReference type="EMBL" id="VKHT01000345">
    <property type="protein sequence ID" value="MBB0244917.1"/>
    <property type="molecule type" value="Genomic_DNA"/>
</dbReference>
<protein>
    <recommendedName>
        <fullName evidence="3">Acyl-CoA dehydrogenase/oxidase C-terminal domain-containing protein</fullName>
    </recommendedName>
</protein>
<reference evidence="2" key="1">
    <citation type="submission" date="2019-10" db="EMBL/GenBank/DDBJ databases">
        <title>Streptomyces sp. nov., a novel actinobacterium isolated from alkaline environment.</title>
        <authorList>
            <person name="Golinska P."/>
        </authorList>
    </citation>
    <scope>NUCLEOTIDE SEQUENCE [LARGE SCALE GENOMIC DNA]</scope>
    <source>
        <strain evidence="2">DSM 42118</strain>
    </source>
</reference>
<accession>A0A7W3Y235</accession>
<evidence type="ECO:0008006" key="3">
    <source>
        <dbReference type="Google" id="ProtNLM"/>
    </source>
</evidence>
<dbReference type="AlphaFoldDB" id="A0A7W3Y235"/>
<dbReference type="RefSeq" id="WP_182606471.1">
    <property type="nucleotide sequence ID" value="NZ_VKHT01000345.1"/>
</dbReference>
<proteinExistence type="predicted"/>
<comment type="caution">
    <text evidence="1">The sequence shown here is derived from an EMBL/GenBank/DDBJ whole genome shotgun (WGS) entry which is preliminary data.</text>
</comment>
<name>A0A7W3Y235_9ACTN</name>
<gene>
    <name evidence="1" type="ORF">FNQ90_12570</name>
</gene>
<keyword evidence="2" id="KW-1185">Reference proteome</keyword>
<sequence length="52" mass="5538">MSRCRSGGASGPLPALFRSGRTARILDGPDEFHISSVARRVLRGVAGTRREG</sequence>